<keyword evidence="3 10" id="KW-0812">Transmembrane</keyword>
<dbReference type="PRINTS" id="PR00943">
    <property type="entry name" value="CUATPASE"/>
</dbReference>
<dbReference type="GO" id="GO:0055070">
    <property type="term" value="P:copper ion homeostasis"/>
    <property type="evidence" value="ECO:0007669"/>
    <property type="project" value="TreeGrafter"/>
</dbReference>
<feature type="domain" description="HMA" evidence="11">
    <location>
        <begin position="5"/>
        <end position="70"/>
    </location>
</feature>
<organism evidence="12 13">
    <name type="scientific">Sandaracinus amylolyticus</name>
    <dbReference type="NCBI Taxonomy" id="927083"/>
    <lineage>
        <taxon>Bacteria</taxon>
        <taxon>Pseudomonadati</taxon>
        <taxon>Myxococcota</taxon>
        <taxon>Polyangia</taxon>
        <taxon>Polyangiales</taxon>
        <taxon>Sandaracinaceae</taxon>
        <taxon>Sandaracinus</taxon>
    </lineage>
</organism>
<evidence type="ECO:0000313" key="13">
    <source>
        <dbReference type="Proteomes" id="UP000034883"/>
    </source>
</evidence>
<accession>A0A0F6W6X8</accession>
<evidence type="ECO:0000256" key="8">
    <source>
        <dbReference type="ARBA" id="ARBA00022989"/>
    </source>
</evidence>
<evidence type="ECO:0000313" key="12">
    <source>
        <dbReference type="EMBL" id="AKF09056.1"/>
    </source>
</evidence>
<keyword evidence="5 10" id="KW-0547">Nucleotide-binding</keyword>
<evidence type="ECO:0000256" key="10">
    <source>
        <dbReference type="RuleBase" id="RU362081"/>
    </source>
</evidence>
<keyword evidence="8 10" id="KW-1133">Transmembrane helix</keyword>
<dbReference type="InterPro" id="IPR008250">
    <property type="entry name" value="ATPase_P-typ_transduc_dom_A_sf"/>
</dbReference>
<dbReference type="InterPro" id="IPR023214">
    <property type="entry name" value="HAD_sf"/>
</dbReference>
<comment type="subcellular location">
    <subcellularLocation>
        <location evidence="10">Cell membrane</location>
    </subcellularLocation>
    <subcellularLocation>
        <location evidence="1">Endomembrane system</location>
        <topology evidence="1">Multi-pass membrane protein</topology>
    </subcellularLocation>
</comment>
<dbReference type="PROSITE" id="PS01047">
    <property type="entry name" value="HMA_1"/>
    <property type="match status" value="1"/>
</dbReference>
<dbReference type="EMBL" id="CP011125">
    <property type="protein sequence ID" value="AKF09056.1"/>
    <property type="molecule type" value="Genomic_DNA"/>
</dbReference>
<dbReference type="SUPFAM" id="SSF56784">
    <property type="entry name" value="HAD-like"/>
    <property type="match status" value="1"/>
</dbReference>
<keyword evidence="13" id="KW-1185">Reference proteome</keyword>
<evidence type="ECO:0000259" key="11">
    <source>
        <dbReference type="PROSITE" id="PS50846"/>
    </source>
</evidence>
<proteinExistence type="inferred from homology"/>
<dbReference type="Proteomes" id="UP000034883">
    <property type="component" value="Chromosome"/>
</dbReference>
<protein>
    <submittedName>
        <fullName evidence="12">Lead, cadmium, zinc and mercury transporting ATPase</fullName>
    </submittedName>
</protein>
<reference evidence="12 13" key="1">
    <citation type="submission" date="2015-03" db="EMBL/GenBank/DDBJ databases">
        <title>Genome assembly of Sandaracinus amylolyticus DSM 53668.</title>
        <authorList>
            <person name="Sharma G."/>
            <person name="Subramanian S."/>
        </authorList>
    </citation>
    <scope>NUCLEOTIDE SEQUENCE [LARGE SCALE GENOMIC DNA]</scope>
    <source>
        <strain evidence="12 13">DSM 53668</strain>
    </source>
</reference>
<dbReference type="KEGG" id="samy:DB32_006205"/>
<keyword evidence="7" id="KW-1278">Translocase</keyword>
<evidence type="ECO:0000256" key="1">
    <source>
        <dbReference type="ARBA" id="ARBA00004127"/>
    </source>
</evidence>
<feature type="transmembrane region" description="Helical" evidence="10">
    <location>
        <begin position="178"/>
        <end position="195"/>
    </location>
</feature>
<evidence type="ECO:0000256" key="6">
    <source>
        <dbReference type="ARBA" id="ARBA00022840"/>
    </source>
</evidence>
<dbReference type="InterPro" id="IPR044492">
    <property type="entry name" value="P_typ_ATPase_HD_dom"/>
</dbReference>
<dbReference type="SUPFAM" id="SSF55008">
    <property type="entry name" value="HMA, heavy metal-associated domain"/>
    <property type="match status" value="1"/>
</dbReference>
<dbReference type="STRING" id="927083.DB32_006205"/>
<dbReference type="Pfam" id="PF00702">
    <property type="entry name" value="Hydrolase"/>
    <property type="match status" value="1"/>
</dbReference>
<dbReference type="PRINTS" id="PR00119">
    <property type="entry name" value="CATATPASE"/>
</dbReference>
<dbReference type="InterPro" id="IPR001757">
    <property type="entry name" value="P_typ_ATPase"/>
</dbReference>
<evidence type="ECO:0000256" key="5">
    <source>
        <dbReference type="ARBA" id="ARBA00022741"/>
    </source>
</evidence>
<dbReference type="InterPro" id="IPR018303">
    <property type="entry name" value="ATPase_P-typ_P_site"/>
</dbReference>
<dbReference type="InterPro" id="IPR027256">
    <property type="entry name" value="P-typ_ATPase_IB"/>
</dbReference>
<name>A0A0F6W6X8_9BACT</name>
<feature type="transmembrane region" description="Helical" evidence="10">
    <location>
        <begin position="700"/>
        <end position="722"/>
    </location>
</feature>
<dbReference type="InterPro" id="IPR036163">
    <property type="entry name" value="HMA_dom_sf"/>
</dbReference>
<dbReference type="SFLD" id="SFLDS00003">
    <property type="entry name" value="Haloacid_Dehalogenase"/>
    <property type="match status" value="1"/>
</dbReference>
<dbReference type="InterPro" id="IPR023298">
    <property type="entry name" value="ATPase_P-typ_TM_dom_sf"/>
</dbReference>
<dbReference type="SUPFAM" id="SSF81653">
    <property type="entry name" value="Calcium ATPase, transduction domain A"/>
    <property type="match status" value="1"/>
</dbReference>
<dbReference type="InterPro" id="IPR006121">
    <property type="entry name" value="HMA_dom"/>
</dbReference>
<dbReference type="NCBIfam" id="TIGR01525">
    <property type="entry name" value="ATPase-IB_hvy"/>
    <property type="match status" value="1"/>
</dbReference>
<dbReference type="Gene3D" id="3.30.70.100">
    <property type="match status" value="1"/>
</dbReference>
<dbReference type="AlphaFoldDB" id="A0A0F6W6X8"/>
<dbReference type="GO" id="GO:0043682">
    <property type="term" value="F:P-type divalent copper transporter activity"/>
    <property type="evidence" value="ECO:0007669"/>
    <property type="project" value="TreeGrafter"/>
</dbReference>
<dbReference type="SFLD" id="SFLDG00002">
    <property type="entry name" value="C1.7:_P-type_atpase_like"/>
    <property type="match status" value="1"/>
</dbReference>
<dbReference type="InterPro" id="IPR023299">
    <property type="entry name" value="ATPase_P-typ_cyto_dom_N"/>
</dbReference>
<feature type="transmembrane region" description="Helical" evidence="10">
    <location>
        <begin position="114"/>
        <end position="132"/>
    </location>
</feature>
<dbReference type="Gene3D" id="2.70.150.10">
    <property type="entry name" value="Calcium-transporting ATPase, cytoplasmic transduction domain A"/>
    <property type="match status" value="1"/>
</dbReference>
<evidence type="ECO:0000256" key="2">
    <source>
        <dbReference type="ARBA" id="ARBA00006024"/>
    </source>
</evidence>
<dbReference type="InterPro" id="IPR059000">
    <property type="entry name" value="ATPase_P-type_domA"/>
</dbReference>
<dbReference type="PROSITE" id="PS00154">
    <property type="entry name" value="ATPASE_E1_E2"/>
    <property type="match status" value="1"/>
</dbReference>
<dbReference type="NCBIfam" id="TIGR01511">
    <property type="entry name" value="ATPase-IB1_Cu"/>
    <property type="match status" value="1"/>
</dbReference>
<dbReference type="Gene3D" id="3.40.50.1000">
    <property type="entry name" value="HAD superfamily/HAD-like"/>
    <property type="match status" value="1"/>
</dbReference>
<dbReference type="GO" id="GO:0005507">
    <property type="term" value="F:copper ion binding"/>
    <property type="evidence" value="ECO:0007669"/>
    <property type="project" value="TreeGrafter"/>
</dbReference>
<feature type="transmembrane region" description="Helical" evidence="10">
    <location>
        <begin position="671"/>
        <end position="694"/>
    </location>
</feature>
<keyword evidence="10" id="KW-1003">Cell membrane</keyword>
<evidence type="ECO:0000256" key="7">
    <source>
        <dbReference type="ARBA" id="ARBA00022967"/>
    </source>
</evidence>
<feature type="transmembrane region" description="Helical" evidence="10">
    <location>
        <begin position="144"/>
        <end position="166"/>
    </location>
</feature>
<dbReference type="Gene3D" id="3.40.1110.10">
    <property type="entry name" value="Calcium-transporting ATPase, cytoplasmic domain N"/>
    <property type="match status" value="1"/>
</dbReference>
<evidence type="ECO:0000256" key="9">
    <source>
        <dbReference type="ARBA" id="ARBA00023136"/>
    </source>
</evidence>
<evidence type="ECO:0000256" key="4">
    <source>
        <dbReference type="ARBA" id="ARBA00022723"/>
    </source>
</evidence>
<dbReference type="GO" id="GO:0016887">
    <property type="term" value="F:ATP hydrolysis activity"/>
    <property type="evidence" value="ECO:0007669"/>
    <property type="project" value="InterPro"/>
</dbReference>
<dbReference type="Pfam" id="PF00403">
    <property type="entry name" value="HMA"/>
    <property type="match status" value="1"/>
</dbReference>
<dbReference type="RefSeq" id="WP_053236146.1">
    <property type="nucleotide sequence ID" value="NZ_CP011125.1"/>
</dbReference>
<keyword evidence="6 10" id="KW-0067">ATP-binding</keyword>
<dbReference type="InterPro" id="IPR036412">
    <property type="entry name" value="HAD-like_sf"/>
</dbReference>
<dbReference type="OrthoDB" id="9759222at2"/>
<dbReference type="Pfam" id="PF00122">
    <property type="entry name" value="E1-E2_ATPase"/>
    <property type="match status" value="1"/>
</dbReference>
<feature type="transmembrane region" description="Helical" evidence="10">
    <location>
        <begin position="90"/>
        <end position="108"/>
    </location>
</feature>
<dbReference type="GO" id="GO:0005886">
    <property type="term" value="C:plasma membrane"/>
    <property type="evidence" value="ECO:0007669"/>
    <property type="project" value="UniProtKB-SubCell"/>
</dbReference>
<dbReference type="SFLD" id="SFLDF00027">
    <property type="entry name" value="p-type_atpase"/>
    <property type="match status" value="1"/>
</dbReference>
<dbReference type="PANTHER" id="PTHR43520">
    <property type="entry name" value="ATP7, ISOFORM B"/>
    <property type="match status" value="1"/>
</dbReference>
<gene>
    <name evidence="12" type="ORF">DB32_006205</name>
</gene>
<feature type="transmembrane region" description="Helical" evidence="10">
    <location>
        <begin position="329"/>
        <end position="351"/>
    </location>
</feature>
<keyword evidence="9 10" id="KW-0472">Membrane</keyword>
<dbReference type="FunFam" id="3.30.70.100:FF:000001">
    <property type="entry name" value="ATPase copper transporting beta"/>
    <property type="match status" value="1"/>
</dbReference>
<dbReference type="GO" id="GO:0012505">
    <property type="term" value="C:endomembrane system"/>
    <property type="evidence" value="ECO:0007669"/>
    <property type="project" value="UniProtKB-SubCell"/>
</dbReference>
<dbReference type="PANTHER" id="PTHR43520:SF8">
    <property type="entry name" value="P-TYPE CU(+) TRANSPORTER"/>
    <property type="match status" value="1"/>
</dbReference>
<sequence>MDAADTRTFEVRGMTCATCAKRVERALSKIEGVERCEVDLVRERARVTSRADVTTETLVQRVEALGYGLAPIDVAAPARARSLRPESSRAGIALVLAALAMGAAMIPGVPGAPWLEIVLAALATFGPGWPILRKAAREAVAREASMDTLVAIGALAALGVSLAIALRHLGHAMHVHTYAETAAMIVAFVLTGRALEERAKQRATAAIRALAALRPTTARVVRHGVEAVIPASELRPGDEARVGAHERIPADGTVLEGEAWIDESWLTGESVPVRRAAGDRVLAGTLAAGTALRIAVIAAGEGTELARVERLVERAQASRAPIVRVADRVSAVFVPVMIAIAGVTALSWWLLGRGVEPALIAGVSVLVVACPCALGLATPTAITVAIGRAARHGILVRDAAAIEALARVQVVALDKTGTLTEGRPELVRAHGIAGQDDVAALRLAAAVELLSEHPIARAIVDGAMAKKLDVPDAHEVIATPGVGVRGIVEGHAVEVRSIDETIAASLDPAARASLDADRADASTVVLVRVDERPAALCAVRDVLREGSADAIAALRALGLDVHLLSGDHASSARAIAHELGLREDEVRAGMRPEDKSEALASLRARGPVAMVGDGVNDAPALAAADVGIAMGSGAAAAVESAGVTLAQPAPARIAEAVALARATMRVVRQNLGWAFGYNLVAVPFAALGGFGLVAGTSGPALAAGAMAMSSVTVVLNSLRLGAQRLGRDRDMP</sequence>
<dbReference type="SUPFAM" id="SSF81665">
    <property type="entry name" value="Calcium ATPase, transmembrane domain M"/>
    <property type="match status" value="1"/>
</dbReference>
<keyword evidence="4 10" id="KW-0479">Metal-binding</keyword>
<dbReference type="InterPro" id="IPR017969">
    <property type="entry name" value="Heavy-metal-associated_CS"/>
</dbReference>
<dbReference type="CDD" id="cd00371">
    <property type="entry name" value="HMA"/>
    <property type="match status" value="1"/>
</dbReference>
<feature type="transmembrane region" description="Helical" evidence="10">
    <location>
        <begin position="357"/>
        <end position="387"/>
    </location>
</feature>
<dbReference type="PROSITE" id="PS50846">
    <property type="entry name" value="HMA_2"/>
    <property type="match status" value="1"/>
</dbReference>
<dbReference type="NCBIfam" id="TIGR01494">
    <property type="entry name" value="ATPase_P-type"/>
    <property type="match status" value="1"/>
</dbReference>
<dbReference type="GO" id="GO:0005524">
    <property type="term" value="F:ATP binding"/>
    <property type="evidence" value="ECO:0007669"/>
    <property type="project" value="UniProtKB-UniRule"/>
</dbReference>
<evidence type="ECO:0000256" key="3">
    <source>
        <dbReference type="ARBA" id="ARBA00022692"/>
    </source>
</evidence>
<comment type="similarity">
    <text evidence="2 10">Belongs to the cation transport ATPase (P-type) (TC 3.A.3) family. Type IB subfamily.</text>
</comment>